<dbReference type="AlphaFoldDB" id="A0A0K8MIR6"/>
<organism evidence="2 3">
    <name type="scientific">Fructobacillus ficulneus</name>
    <dbReference type="NCBI Taxonomy" id="157463"/>
    <lineage>
        <taxon>Bacteria</taxon>
        <taxon>Bacillati</taxon>
        <taxon>Bacillota</taxon>
        <taxon>Bacilli</taxon>
        <taxon>Lactobacillales</taxon>
        <taxon>Lactobacillaceae</taxon>
        <taxon>Fructobacillus</taxon>
    </lineage>
</organism>
<dbReference type="STRING" id="157463.GCA_001047075_01244"/>
<evidence type="ECO:0000313" key="2">
    <source>
        <dbReference type="EMBL" id="GAP00353.1"/>
    </source>
</evidence>
<sequence>MSSWQTKMSQTYTGTYDGNEPNFYGIAFPAAFSNANAQGHFVFDNTQEDVTWDPTNQSQADLKVLAVAVGHRNDAATALILYFFAVKNGQPVVYVSQTTNGPQVYFQKTDNADLQNGFAKLYNK</sequence>
<dbReference type="Pfam" id="PF15983">
    <property type="entry name" value="DUF4767"/>
    <property type="match status" value="1"/>
</dbReference>
<dbReference type="InterPro" id="IPR031927">
    <property type="entry name" value="DUF4767"/>
</dbReference>
<accession>A0A0K8MIR6</accession>
<feature type="domain" description="DUF4767" evidence="1">
    <location>
        <begin position="1"/>
        <end position="121"/>
    </location>
</feature>
<keyword evidence="2" id="KW-0449">Lipoprotein</keyword>
<dbReference type="EMBL" id="DF968005">
    <property type="protein sequence ID" value="GAP00353.1"/>
    <property type="molecule type" value="Genomic_DNA"/>
</dbReference>
<proteinExistence type="predicted"/>
<keyword evidence="3" id="KW-1185">Reference proteome</keyword>
<gene>
    <name evidence="2" type="ORF">FFIC_283700</name>
</gene>
<evidence type="ECO:0000259" key="1">
    <source>
        <dbReference type="Pfam" id="PF15983"/>
    </source>
</evidence>
<name>A0A0K8MIR6_9LACO</name>
<dbReference type="Proteomes" id="UP000253891">
    <property type="component" value="Unassembled WGS sequence"/>
</dbReference>
<reference evidence="2 3" key="1">
    <citation type="journal article" date="2015" name="BMC Genomics">
        <title>Comparative genomics of Fructobacillus spp. and Leuconostoc spp. reveals niche-specific evolution of Fructobacillus spp.</title>
        <authorList>
            <person name="Endo A."/>
            <person name="Tanizawa Y."/>
            <person name="Tanaka N."/>
            <person name="Maeno S."/>
            <person name="Kumar H."/>
            <person name="Shiwa Y."/>
            <person name="Okada S."/>
            <person name="Yoshikawa H."/>
            <person name="Dicks L."/>
            <person name="Nakagawa J."/>
            <person name="Arita M."/>
        </authorList>
    </citation>
    <scope>NUCLEOTIDE SEQUENCE [LARGE SCALE GENOMIC DNA]</scope>
    <source>
        <strain evidence="2 3">JCM 12225</strain>
    </source>
</reference>
<protein>
    <submittedName>
        <fullName evidence="2">Lipoprotein</fullName>
    </submittedName>
</protein>
<evidence type="ECO:0000313" key="3">
    <source>
        <dbReference type="Proteomes" id="UP000253891"/>
    </source>
</evidence>